<dbReference type="OrthoDB" id="2155209at2759"/>
<dbReference type="InterPro" id="IPR029422">
    <property type="entry name" value="CCDC74_C"/>
</dbReference>
<evidence type="ECO:0000256" key="1">
    <source>
        <dbReference type="SAM" id="Coils"/>
    </source>
</evidence>
<dbReference type="PANTHER" id="PTHR14882:SF5">
    <property type="entry name" value="COILED-COIL DOMAIN CONTAINING 74A"/>
    <property type="match status" value="1"/>
</dbReference>
<sequence>MMEHSLVQERVADINSTNTQLPPLNNLPQWSRINTLDRARYPKPFLKDRLQPLPNTEMNRTDSMESDDQNLDMGEMDPSSRIHHLERSIIFLRAQHRDVLTSLHDEIEILKKENKDLHFKFMISQKALNSKSPSPTTKRRSSKPEPNQIPTEGVLSSAKDDSVQLKNSEVTASEQPSKEDKQLEIKTVHLEEELFNMRLEVQELQNRNEYLSNLVNQLQAEASEAQAAQAKAAQAQIKGADPQIQGAEAQGGGEVDTTTNIPAGSTARPPTVGEYEAIIRHLQATNDKQNHELMHLKSDLRDVLYSHKWTPDAFLLAKAYVAEEKEKTDLEKLPKISLRNPTRKLPDVAYASKENVSLPALKSTVGNKATERKKRTQILQKSRMRKEVLH</sequence>
<reference evidence="3" key="1">
    <citation type="submission" date="2022-03" db="EMBL/GenBank/DDBJ databases">
        <authorList>
            <person name="Martin C."/>
        </authorList>
    </citation>
    <scope>NUCLEOTIDE SEQUENCE</scope>
</reference>
<evidence type="ECO:0000256" key="2">
    <source>
        <dbReference type="SAM" id="MobiDB-lite"/>
    </source>
</evidence>
<evidence type="ECO:0000313" key="4">
    <source>
        <dbReference type="Proteomes" id="UP000749559"/>
    </source>
</evidence>
<feature type="region of interest" description="Disordered" evidence="2">
    <location>
        <begin position="365"/>
        <end position="390"/>
    </location>
</feature>
<accession>A0A8J1TM38</accession>
<feature type="compositionally biased region" description="Polar residues" evidence="2">
    <location>
        <begin position="164"/>
        <end position="175"/>
    </location>
</feature>
<dbReference type="InterPro" id="IPR039496">
    <property type="entry name" value="CCDC92/74_N"/>
</dbReference>
<organism evidence="3 4">
    <name type="scientific">Owenia fusiformis</name>
    <name type="common">Polychaete worm</name>
    <dbReference type="NCBI Taxonomy" id="6347"/>
    <lineage>
        <taxon>Eukaryota</taxon>
        <taxon>Metazoa</taxon>
        <taxon>Spiralia</taxon>
        <taxon>Lophotrochozoa</taxon>
        <taxon>Annelida</taxon>
        <taxon>Polychaeta</taxon>
        <taxon>Sedentaria</taxon>
        <taxon>Canalipalpata</taxon>
        <taxon>Sabellida</taxon>
        <taxon>Oweniida</taxon>
        <taxon>Oweniidae</taxon>
        <taxon>Owenia</taxon>
    </lineage>
</organism>
<proteinExistence type="predicted"/>
<name>A0A8J1TM38_OWEFU</name>
<dbReference type="PANTHER" id="PTHR14882">
    <property type="entry name" value="COILED-COIL DOMAIN-CONTAINING 74A"/>
    <property type="match status" value="1"/>
</dbReference>
<protein>
    <submittedName>
        <fullName evidence="3">Uncharacterized protein</fullName>
    </submittedName>
</protein>
<dbReference type="InterPro" id="IPR040370">
    <property type="entry name" value="CCDC74A/CCDC74B/CCDC92"/>
</dbReference>
<dbReference type="Proteomes" id="UP000749559">
    <property type="component" value="Unassembled WGS sequence"/>
</dbReference>
<feature type="region of interest" description="Disordered" evidence="2">
    <location>
        <begin position="47"/>
        <end position="69"/>
    </location>
</feature>
<dbReference type="Pfam" id="PF14916">
    <property type="entry name" value="CCDC92"/>
    <property type="match status" value="1"/>
</dbReference>
<feature type="region of interest" description="Disordered" evidence="2">
    <location>
        <begin position="128"/>
        <end position="183"/>
    </location>
</feature>
<keyword evidence="4" id="KW-1185">Reference proteome</keyword>
<dbReference type="Pfam" id="PF14917">
    <property type="entry name" value="CCDC74_C"/>
    <property type="match status" value="1"/>
</dbReference>
<dbReference type="AlphaFoldDB" id="A0A8J1TM38"/>
<feature type="coiled-coil region" evidence="1">
    <location>
        <begin position="187"/>
        <end position="238"/>
    </location>
</feature>
<feature type="region of interest" description="Disordered" evidence="2">
    <location>
        <begin position="239"/>
        <end position="270"/>
    </location>
</feature>
<dbReference type="EMBL" id="CAIIXF020000012">
    <property type="protein sequence ID" value="CAH1802639.1"/>
    <property type="molecule type" value="Genomic_DNA"/>
</dbReference>
<evidence type="ECO:0000313" key="3">
    <source>
        <dbReference type="EMBL" id="CAH1802639.1"/>
    </source>
</evidence>
<keyword evidence="1" id="KW-0175">Coiled coil</keyword>
<gene>
    <name evidence="3" type="ORF">OFUS_LOCUS26295</name>
</gene>
<comment type="caution">
    <text evidence="3">The sequence shown here is derived from an EMBL/GenBank/DDBJ whole genome shotgun (WGS) entry which is preliminary data.</text>
</comment>